<gene>
    <name evidence="2" type="ORF">BSTOLATCC_MIC49220</name>
</gene>
<feature type="compositionally biased region" description="Polar residues" evidence="1">
    <location>
        <begin position="290"/>
        <end position="304"/>
    </location>
</feature>
<dbReference type="AlphaFoldDB" id="A0AAU9K6K4"/>
<dbReference type="EMBL" id="CAJZBQ010000048">
    <property type="protein sequence ID" value="CAG9329588.1"/>
    <property type="molecule type" value="Genomic_DNA"/>
</dbReference>
<reference evidence="2" key="1">
    <citation type="submission" date="2021-09" db="EMBL/GenBank/DDBJ databases">
        <authorList>
            <consortium name="AG Swart"/>
            <person name="Singh M."/>
            <person name="Singh A."/>
            <person name="Seah K."/>
            <person name="Emmerich C."/>
        </authorList>
    </citation>
    <scope>NUCLEOTIDE SEQUENCE</scope>
    <source>
        <strain evidence="2">ATCC30299</strain>
    </source>
</reference>
<sequence>MLGKTLEEKSISRLAEESEKFSLSDDEEAKLSHLNPKPEINVSPWNFEITHYGNHLTIPHEPIGEKPKTTIVRIRQHTSFKSTDLTSDHTMTIKRQNKTPEQRRSSCYYTHDDFKTEENKALNLHPIHINSVRRIKEPILVPRREELLLAHRIEEQMLFPHKETIVVKPRSYTVEIPDKPDFENEDQFIENKEKIDKITHFRKISASLPSSRGRIEKNKPTIKVNSVIPNNLPKIKTSNKSENLTPLKDLEKLSKRSQLIELLKNLAPKLLIPPAQNSARSKSSGRRLENTSQNPKDRSSSGQLHLNKLEICPWKDSIIS</sequence>
<protein>
    <submittedName>
        <fullName evidence="2">Uncharacterized protein</fullName>
    </submittedName>
</protein>
<name>A0AAU9K6K4_9CILI</name>
<comment type="caution">
    <text evidence="2">The sequence shown here is derived from an EMBL/GenBank/DDBJ whole genome shotgun (WGS) entry which is preliminary data.</text>
</comment>
<feature type="region of interest" description="Disordered" evidence="1">
    <location>
        <begin position="1"/>
        <end position="23"/>
    </location>
</feature>
<evidence type="ECO:0000256" key="1">
    <source>
        <dbReference type="SAM" id="MobiDB-lite"/>
    </source>
</evidence>
<proteinExistence type="predicted"/>
<feature type="region of interest" description="Disordered" evidence="1">
    <location>
        <begin position="273"/>
        <end position="304"/>
    </location>
</feature>
<dbReference type="Proteomes" id="UP001162131">
    <property type="component" value="Unassembled WGS sequence"/>
</dbReference>
<accession>A0AAU9K6K4</accession>
<keyword evidence="3" id="KW-1185">Reference proteome</keyword>
<organism evidence="2 3">
    <name type="scientific">Blepharisma stoltei</name>
    <dbReference type="NCBI Taxonomy" id="1481888"/>
    <lineage>
        <taxon>Eukaryota</taxon>
        <taxon>Sar</taxon>
        <taxon>Alveolata</taxon>
        <taxon>Ciliophora</taxon>
        <taxon>Postciliodesmatophora</taxon>
        <taxon>Heterotrichea</taxon>
        <taxon>Heterotrichida</taxon>
        <taxon>Blepharismidae</taxon>
        <taxon>Blepharisma</taxon>
    </lineage>
</organism>
<evidence type="ECO:0000313" key="3">
    <source>
        <dbReference type="Proteomes" id="UP001162131"/>
    </source>
</evidence>
<evidence type="ECO:0000313" key="2">
    <source>
        <dbReference type="EMBL" id="CAG9329588.1"/>
    </source>
</evidence>